<accession>A0A379STI1</accession>
<name>A0A379STI1_SALER</name>
<evidence type="ECO:0000313" key="2">
    <source>
        <dbReference type="Proteomes" id="UP000254762"/>
    </source>
</evidence>
<sequence>MKKTFSGSFFASICIILIAQIVKDAVNQPVTNCCLMWVKNNQSIHSMNLHVKKLEKLLLFCGVN</sequence>
<reference evidence="1 2" key="1">
    <citation type="submission" date="2018-06" db="EMBL/GenBank/DDBJ databases">
        <authorList>
            <consortium name="Pathogen Informatics"/>
            <person name="Doyle S."/>
        </authorList>
    </citation>
    <scope>NUCLEOTIDE SEQUENCE [LARGE SCALE GENOMIC DNA]</scope>
    <source>
        <strain evidence="1 2">NCTC7304</strain>
    </source>
</reference>
<dbReference type="EMBL" id="UGXD01000002">
    <property type="protein sequence ID" value="SUG32288.1"/>
    <property type="molecule type" value="Genomic_DNA"/>
</dbReference>
<protein>
    <submittedName>
        <fullName evidence="1">Putative cytoplasmic protein</fullName>
    </submittedName>
</protein>
<gene>
    <name evidence="1" type="primary">SBOV23901</name>
    <name evidence="1" type="ORF">NCTC7304_01716</name>
</gene>
<organism evidence="1 2">
    <name type="scientific">Salmonella enterica subsp. arizonae</name>
    <dbReference type="NCBI Taxonomy" id="59203"/>
    <lineage>
        <taxon>Bacteria</taxon>
        <taxon>Pseudomonadati</taxon>
        <taxon>Pseudomonadota</taxon>
        <taxon>Gammaproteobacteria</taxon>
        <taxon>Enterobacterales</taxon>
        <taxon>Enterobacteriaceae</taxon>
        <taxon>Salmonella</taxon>
    </lineage>
</organism>
<proteinExistence type="predicted"/>
<evidence type="ECO:0000313" key="1">
    <source>
        <dbReference type="EMBL" id="SUG32288.1"/>
    </source>
</evidence>
<dbReference type="Proteomes" id="UP000254762">
    <property type="component" value="Unassembled WGS sequence"/>
</dbReference>
<dbReference type="AlphaFoldDB" id="A0A379STI1"/>